<dbReference type="Proteomes" id="UP000887116">
    <property type="component" value="Unassembled WGS sequence"/>
</dbReference>
<evidence type="ECO:0000256" key="1">
    <source>
        <dbReference type="ARBA" id="ARBA00005724"/>
    </source>
</evidence>
<reference evidence="6" key="1">
    <citation type="submission" date="2020-07" db="EMBL/GenBank/DDBJ databases">
        <title>Multicomponent nature underlies the extraordinary mechanical properties of spider dragline silk.</title>
        <authorList>
            <person name="Kono N."/>
            <person name="Nakamura H."/>
            <person name="Mori M."/>
            <person name="Yoshida Y."/>
            <person name="Ohtoshi R."/>
            <person name="Malay A.D."/>
            <person name="Moran D.A.P."/>
            <person name="Tomita M."/>
            <person name="Numata K."/>
            <person name="Arakawa K."/>
        </authorList>
    </citation>
    <scope>NUCLEOTIDE SEQUENCE</scope>
</reference>
<dbReference type="Gene3D" id="1.25.10.10">
    <property type="entry name" value="Leucine-rich Repeat Variant"/>
    <property type="match status" value="1"/>
</dbReference>
<organism evidence="6 7">
    <name type="scientific">Trichonephila clavata</name>
    <name type="common">Joro spider</name>
    <name type="synonym">Nephila clavata</name>
    <dbReference type="NCBI Taxonomy" id="2740835"/>
    <lineage>
        <taxon>Eukaryota</taxon>
        <taxon>Metazoa</taxon>
        <taxon>Ecdysozoa</taxon>
        <taxon>Arthropoda</taxon>
        <taxon>Chelicerata</taxon>
        <taxon>Arachnida</taxon>
        <taxon>Araneae</taxon>
        <taxon>Araneomorphae</taxon>
        <taxon>Entelegynae</taxon>
        <taxon>Araneoidea</taxon>
        <taxon>Nephilidae</taxon>
        <taxon>Trichonephila</taxon>
    </lineage>
</organism>
<dbReference type="OrthoDB" id="6418325at2759"/>
<evidence type="ECO:0000259" key="3">
    <source>
        <dbReference type="Pfam" id="PF10363"/>
    </source>
</evidence>
<dbReference type="PANTHER" id="PTHR20959">
    <property type="entry name" value="TRANSPORT AND GOLGI ORGANIZATION PROTEIN 6 FAMILY MEMBER"/>
    <property type="match status" value="1"/>
</dbReference>
<feature type="compositionally biased region" description="Basic and acidic residues" evidence="2">
    <location>
        <begin position="814"/>
        <end position="824"/>
    </location>
</feature>
<dbReference type="InterPro" id="IPR019451">
    <property type="entry name" value="Rtp1_C1"/>
</dbReference>
<dbReference type="EMBL" id="BMAO01019095">
    <property type="protein sequence ID" value="GFR28291.1"/>
    <property type="molecule type" value="Genomic_DNA"/>
</dbReference>
<proteinExistence type="inferred from homology"/>
<gene>
    <name evidence="6" type="primary">TANGO6</name>
    <name evidence="6" type="ORF">TNCT_376851</name>
</gene>
<dbReference type="Pfam" id="PF10363">
    <property type="entry name" value="RTP1_C1"/>
    <property type="match status" value="1"/>
</dbReference>
<dbReference type="InterPro" id="IPR016024">
    <property type="entry name" value="ARM-type_fold"/>
</dbReference>
<dbReference type="Pfam" id="PF25267">
    <property type="entry name" value="TANGO6_N"/>
    <property type="match status" value="1"/>
</dbReference>
<comment type="caution">
    <text evidence="6">The sequence shown here is derived from an EMBL/GenBank/DDBJ whole genome shotgun (WGS) entry which is preliminary data.</text>
</comment>
<dbReference type="InterPro" id="IPR011989">
    <property type="entry name" value="ARM-like"/>
</dbReference>
<comment type="similarity">
    <text evidence="1">Belongs to the Tango6 family.</text>
</comment>
<dbReference type="Pfam" id="PF23565">
    <property type="entry name" value="ARM_TANGO6"/>
    <property type="match status" value="1"/>
</dbReference>
<dbReference type="InterPro" id="IPR057347">
    <property type="entry name" value="TANGO6_N"/>
</dbReference>
<evidence type="ECO:0000256" key="2">
    <source>
        <dbReference type="SAM" id="MobiDB-lite"/>
    </source>
</evidence>
<keyword evidence="7" id="KW-1185">Reference proteome</keyword>
<feature type="domain" description="TANGO6 HEAT repeat" evidence="4">
    <location>
        <begin position="341"/>
        <end position="575"/>
    </location>
</feature>
<sequence>MSSKETKVQIVCGCLSVLTTEIRIDPADSKRPNTPKDTFTRELRRNVHHTFQKLENYPEVKAFVTEYVQPCYEDNCTSCDYLKFLQICLILLRLLKFALKEEHEINTKKADALMKLAQKEEMEGKKTLKVPIPTALLSIQQKKILQKCLQFAVSLGILPNLLRGIGIPLSKRLRHAIILEHFTSEGTLYQKHIQIALCLDTLLGCLGSEAMQNVIMVYHGTDILAGLLQLCHGPIKKIDKTEGVPSEPLRGKICFKSMLAAVKDNSRHSDAQIIHMMLTHRKYFVPLLESFLKLMCPSLLMWELLLFQGIHMKPDEADPSITKSPLWLRKICNQLLTDMVLQNHGIADLVQVVLDKAHDADIRSGKVDSVRIEAVARLITYNPVRHISVRDYVKRLSSQVFHLLHHKGSQLDGLLKYIASCIILQFCERDIKSAEEHLLVNLLKPLWSCVRRPANSQRSSGVVVKEVELTTCIEDLHQIFATSVNPLSRKYIKLLYPFSHCLCNMFFFLLRGKSYVKSKVKSLIHNILRSATDEEALALLHGISFSNNKLSGMYITKVSFANGEEGGIAAIPKIEEEFPDEIIRYHAILDILSDLQNKDLNRSYILLVLKEFCSFHLESKEHIMDPDNIKAGILFNALLQELSEWNVDIGEALMSNISEVIEILMTLLESICNCSTDATFYEKTLWVVLMILNSILESDDQLTIADWNALKQCLPSLKMLQQSDIDMDLKEIIFSIIIHIATDGAACKNGGEVDKNMVDPSYTDSILNNEQGLLELVEQFERQCSLSSQSIRSRSPLMVASSESCSSSSSNTQSEKDVPKHSEDSSDNSSESPRTPKPGEFVSRKLETGYVACMRDIKTNLVHIKGHGLIALTKLLRTRDEETLENKLEVMKTLRKGLEDEDSYVFLPAIGGLSELAKIDSDLVVPYVLNQYAASEEKHIILKLGEVVLKIFDSLGDMLYKFQDMLLHSCLVGTKREDPQIRSSSLSNLGQACMCLKFNISGHWLQEILICVMSFLKTDPDIEVRRCAVMVIYLLLKGVGKNMLEMLDKEIKTIYTQLKIVYNGETDEVLRQHSLLALEEINAILKDMFTPEASLTKEIRILQLIYRL</sequence>
<name>A0A8X6HQF1_TRICU</name>
<dbReference type="PANTHER" id="PTHR20959:SF1">
    <property type="entry name" value="TRANSPORT AND GOLGI ORGANIZATION PROTEIN 6 HOMOLOG"/>
    <property type="match status" value="1"/>
</dbReference>
<dbReference type="InterPro" id="IPR039600">
    <property type="entry name" value="TANGO6/Rtp1"/>
</dbReference>
<evidence type="ECO:0000313" key="7">
    <source>
        <dbReference type="Proteomes" id="UP000887116"/>
    </source>
</evidence>
<evidence type="ECO:0000313" key="6">
    <source>
        <dbReference type="EMBL" id="GFR28291.1"/>
    </source>
</evidence>
<feature type="domain" description="RNA polymerase II assembly factor Rtp1 C-terminal" evidence="3">
    <location>
        <begin position="853"/>
        <end position="958"/>
    </location>
</feature>
<dbReference type="GO" id="GO:0009306">
    <property type="term" value="P:protein secretion"/>
    <property type="evidence" value="ECO:0007669"/>
    <property type="project" value="TreeGrafter"/>
</dbReference>
<protein>
    <submittedName>
        <fullName evidence="6">Transport and Golgi organization protein 6 homolog</fullName>
    </submittedName>
</protein>
<evidence type="ECO:0000259" key="5">
    <source>
        <dbReference type="Pfam" id="PF25267"/>
    </source>
</evidence>
<evidence type="ECO:0000259" key="4">
    <source>
        <dbReference type="Pfam" id="PF23565"/>
    </source>
</evidence>
<feature type="domain" description="TANGO6 N-terminal" evidence="5">
    <location>
        <begin position="8"/>
        <end position="338"/>
    </location>
</feature>
<feature type="region of interest" description="Disordered" evidence="2">
    <location>
        <begin position="802"/>
        <end position="841"/>
    </location>
</feature>
<dbReference type="InterPro" id="IPR057407">
    <property type="entry name" value="HEAT_TANGO6"/>
</dbReference>
<dbReference type="SUPFAM" id="SSF48371">
    <property type="entry name" value="ARM repeat"/>
    <property type="match status" value="1"/>
</dbReference>
<accession>A0A8X6HQF1</accession>
<dbReference type="AlphaFoldDB" id="A0A8X6HQF1"/>